<accession>V6LCL8</accession>
<protein>
    <submittedName>
        <fullName evidence="1">Uncharacterized protein</fullName>
    </submittedName>
</protein>
<proteinExistence type="predicted"/>
<dbReference type="AlphaFoldDB" id="V6LCL8"/>
<evidence type="ECO:0000313" key="1">
    <source>
        <dbReference type="EMBL" id="EST41421.1"/>
    </source>
</evidence>
<gene>
    <name evidence="1" type="ORF">SS50377_19138</name>
</gene>
<reference evidence="1" key="1">
    <citation type="journal article" date="2014" name="PLoS Genet.">
        <title>The Genome of Spironucleus salmonicida Highlights a Fish Pathogen Adapted to Fluctuating Environments.</title>
        <authorList>
            <person name="Xu F."/>
            <person name="Jerlstrom-Hultqvist J."/>
            <person name="Einarsson E."/>
            <person name="Astvaldsson A."/>
            <person name="Svard S.G."/>
            <person name="Andersson J.O."/>
        </authorList>
    </citation>
    <scope>NUCLEOTIDE SEQUENCE</scope>
</reference>
<sequence length="177" mass="20965">MLFFTIQVFNFTLIPDIFPSSYFMQSHLTQQNLEEIDFLTHIEKQNRISNNYVYNQYGQKTYPFRDDFFAKKRQMDQKTCKYQKISGICTVFSIKDDEFHANHLIVKMEFQPKLNRQTAADLTSSLTKNYQNLSYDFAIEVGIAEGKQWKCQKLELIEGKCVEWDYEVAWEAATDSQ</sequence>
<dbReference type="VEuPathDB" id="GiardiaDB:SS50377_26567"/>
<name>V6LCL8_9EUKA</name>
<organism evidence="1">
    <name type="scientific">Spironucleus salmonicida</name>
    <dbReference type="NCBI Taxonomy" id="348837"/>
    <lineage>
        <taxon>Eukaryota</taxon>
        <taxon>Metamonada</taxon>
        <taxon>Diplomonadida</taxon>
        <taxon>Hexamitidae</taxon>
        <taxon>Hexamitinae</taxon>
        <taxon>Spironucleus</taxon>
    </lineage>
</organism>
<dbReference type="EMBL" id="KI546170">
    <property type="protein sequence ID" value="EST41421.1"/>
    <property type="molecule type" value="Genomic_DNA"/>
</dbReference>